<organism evidence="3 4">
    <name type="scientific">Rhodopseudomonas rhenobacensis</name>
    <dbReference type="NCBI Taxonomy" id="87461"/>
    <lineage>
        <taxon>Bacteria</taxon>
        <taxon>Pseudomonadati</taxon>
        <taxon>Pseudomonadota</taxon>
        <taxon>Alphaproteobacteria</taxon>
        <taxon>Hyphomicrobiales</taxon>
        <taxon>Nitrobacteraceae</taxon>
        <taxon>Rhodopseudomonas</taxon>
    </lineage>
</organism>
<evidence type="ECO:0000256" key="2">
    <source>
        <dbReference type="SAM" id="Phobius"/>
    </source>
</evidence>
<evidence type="ECO:0000256" key="1">
    <source>
        <dbReference type="SAM" id="MobiDB-lite"/>
    </source>
</evidence>
<reference evidence="3 4" key="1">
    <citation type="submission" date="2020-08" db="EMBL/GenBank/DDBJ databases">
        <title>Genomic Encyclopedia of Type Strains, Phase IV (KMG-IV): sequencing the most valuable type-strain genomes for metagenomic binning, comparative biology and taxonomic classification.</title>
        <authorList>
            <person name="Goeker M."/>
        </authorList>
    </citation>
    <scope>NUCLEOTIDE SEQUENCE [LARGE SCALE GENOMIC DNA]</scope>
    <source>
        <strain evidence="3 4">DSM 12706</strain>
    </source>
</reference>
<keyword evidence="4" id="KW-1185">Reference proteome</keyword>
<feature type="transmembrane region" description="Helical" evidence="2">
    <location>
        <begin position="30"/>
        <end position="52"/>
    </location>
</feature>
<name>A0A7W7Z671_9BRAD</name>
<evidence type="ECO:0000313" key="3">
    <source>
        <dbReference type="EMBL" id="MBB5048628.1"/>
    </source>
</evidence>
<protein>
    <submittedName>
        <fullName evidence="3">Uncharacterized protein</fullName>
    </submittedName>
</protein>
<keyword evidence="2" id="KW-1133">Transmembrane helix</keyword>
<sequence>MTALATGLPWMVVEPDGCDMMATNWRISTFNGALLAAYFIPSWTAAALRIMISPVSGFYDRPNISIALFISDYLHLAAMSTVRAAWLLALGKLTVVAFFGVFVVLTTRVNIRKAGGCDEALGFALAIGSLISFVSMVMAAKVGEAAALRLHATELLLLLGTAILLAVEPPLSRKAAHDDVASEEPAEPAYMPPQSKAA</sequence>
<keyword evidence="2" id="KW-0812">Transmembrane</keyword>
<feature type="region of interest" description="Disordered" evidence="1">
    <location>
        <begin position="176"/>
        <end position="198"/>
    </location>
</feature>
<feature type="transmembrane region" description="Helical" evidence="2">
    <location>
        <begin position="121"/>
        <end position="140"/>
    </location>
</feature>
<feature type="transmembrane region" description="Helical" evidence="2">
    <location>
        <begin position="88"/>
        <end position="109"/>
    </location>
</feature>
<comment type="caution">
    <text evidence="3">The sequence shown here is derived from an EMBL/GenBank/DDBJ whole genome shotgun (WGS) entry which is preliminary data.</text>
</comment>
<proteinExistence type="predicted"/>
<gene>
    <name evidence="3" type="ORF">HNR60_003396</name>
</gene>
<dbReference type="EMBL" id="JACHIH010000023">
    <property type="protein sequence ID" value="MBB5048628.1"/>
    <property type="molecule type" value="Genomic_DNA"/>
</dbReference>
<accession>A0A7W7Z671</accession>
<dbReference type="Proteomes" id="UP000542353">
    <property type="component" value="Unassembled WGS sequence"/>
</dbReference>
<evidence type="ECO:0000313" key="4">
    <source>
        <dbReference type="Proteomes" id="UP000542353"/>
    </source>
</evidence>
<feature type="transmembrane region" description="Helical" evidence="2">
    <location>
        <begin position="146"/>
        <end position="167"/>
    </location>
</feature>
<dbReference type="AlphaFoldDB" id="A0A7W7Z671"/>
<keyword evidence="2" id="KW-0472">Membrane</keyword>